<dbReference type="OrthoDB" id="7173141at2"/>
<dbReference type="Proteomes" id="UP000278756">
    <property type="component" value="Chromosome 1"/>
</dbReference>
<accession>A0A3G9FZ36</accession>
<reference evidence="2" key="2">
    <citation type="journal article" date="2017" name="Plant Physiol. Biochem.">
        <title>Differential oxidative and antioxidative response of duckweed Lemna minor toward plant growth promoting/inhibiting bacteria.</title>
        <authorList>
            <person name="Ishizawa H."/>
            <person name="Kuroda M."/>
            <person name="Morikawa M."/>
            <person name="Ike M."/>
        </authorList>
    </citation>
    <scope>NUCLEOTIDE SEQUENCE [LARGE SCALE GENOMIC DNA]</scope>
    <source>
        <strain evidence="2">M6</strain>
    </source>
</reference>
<gene>
    <name evidence="1" type="ORF">EM6_0889</name>
</gene>
<dbReference type="EMBL" id="AP018827">
    <property type="protein sequence ID" value="BBF80310.1"/>
    <property type="molecule type" value="Genomic_DNA"/>
</dbReference>
<reference evidence="2" key="1">
    <citation type="journal article" date="2017" name="Biotechnol. Biofuels">
        <title>Evaluation of environmental bacterial communities as a factor affecting the growth of duckweed Lemna minor.</title>
        <authorList>
            <person name="Ishizawa H."/>
            <person name="Kuroda M."/>
            <person name="Morikawa M."/>
            <person name="Ike M."/>
        </authorList>
    </citation>
    <scope>NUCLEOTIDE SEQUENCE [LARGE SCALE GENOMIC DNA]</scope>
    <source>
        <strain evidence="2">M6</strain>
    </source>
</reference>
<evidence type="ECO:0000313" key="2">
    <source>
        <dbReference type="Proteomes" id="UP000278756"/>
    </source>
</evidence>
<evidence type="ECO:0000313" key="1">
    <source>
        <dbReference type="EMBL" id="BBF80310.1"/>
    </source>
</evidence>
<protein>
    <submittedName>
        <fullName evidence="1">Uncharacterized protein</fullName>
    </submittedName>
</protein>
<proteinExistence type="predicted"/>
<organism evidence="1 2">
    <name type="scientific">Asticcacaulis excentricus</name>
    <dbReference type="NCBI Taxonomy" id="78587"/>
    <lineage>
        <taxon>Bacteria</taxon>
        <taxon>Pseudomonadati</taxon>
        <taxon>Pseudomonadota</taxon>
        <taxon>Alphaproteobacteria</taxon>
        <taxon>Caulobacterales</taxon>
        <taxon>Caulobacteraceae</taxon>
        <taxon>Asticcacaulis</taxon>
    </lineage>
</organism>
<name>A0A3G9FZ36_9CAUL</name>
<dbReference type="RefSeq" id="WP_126420550.1">
    <property type="nucleotide sequence ID" value="NZ_AP018827.1"/>
</dbReference>
<sequence length="217" mass="24292">MLGLAVAAVVITGLGDRPEILTGRYGQPAYKAKLEQYLNLDGITVRREWVFGNCSEVTYISDGFEPFVLPNNRSSIDFFTNEAMSGAGEDILIAVKEKVVVRGCGKTYRHNFLAWHDRRNTLPNMDFLRDGETIASIDAQFKASSLAFDAMQAMRRAKGPDNCQQLPLLYDTRIEGRPETGGWSEIWSMALCDVKHDFRMTFTPANGTVTVKSELIR</sequence>
<dbReference type="AlphaFoldDB" id="A0A3G9FZ36"/>